<feature type="compositionally biased region" description="Basic and acidic residues" evidence="3">
    <location>
        <begin position="277"/>
        <end position="292"/>
    </location>
</feature>
<keyword evidence="2" id="KW-0539">Nucleus</keyword>
<reference evidence="5 6" key="1">
    <citation type="journal article" date="2016" name="Mol. Biol. Evol.">
        <title>Comparative Genomics of Early-Diverging Mushroom-Forming Fungi Provides Insights into the Origins of Lignocellulose Decay Capabilities.</title>
        <authorList>
            <person name="Nagy L.G."/>
            <person name="Riley R."/>
            <person name="Tritt A."/>
            <person name="Adam C."/>
            <person name="Daum C."/>
            <person name="Floudas D."/>
            <person name="Sun H."/>
            <person name="Yadav J.S."/>
            <person name="Pangilinan J."/>
            <person name="Larsson K.H."/>
            <person name="Matsuura K."/>
            <person name="Barry K."/>
            <person name="Labutti K."/>
            <person name="Kuo R."/>
            <person name="Ohm R.A."/>
            <person name="Bhattacharya S.S."/>
            <person name="Shirouzu T."/>
            <person name="Yoshinaga Y."/>
            <person name="Martin F.M."/>
            <person name="Grigoriev I.V."/>
            <person name="Hibbett D.S."/>
        </authorList>
    </citation>
    <scope>NUCLEOTIDE SEQUENCE [LARGE SCALE GENOMIC DNA]</scope>
    <source>
        <strain evidence="5 6">HHB12029</strain>
    </source>
</reference>
<comment type="subcellular location">
    <subcellularLocation>
        <location evidence="1">Nucleus</location>
    </subcellularLocation>
</comment>
<keyword evidence="6" id="KW-1185">Reference proteome</keyword>
<dbReference type="InterPro" id="IPR045255">
    <property type="entry name" value="RanBP1-like"/>
</dbReference>
<dbReference type="Proteomes" id="UP000077266">
    <property type="component" value="Unassembled WGS sequence"/>
</dbReference>
<dbReference type="InterPro" id="IPR000156">
    <property type="entry name" value="Ran_bind_dom"/>
</dbReference>
<feature type="domain" description="RanBD1" evidence="4">
    <location>
        <begin position="510"/>
        <end position="633"/>
    </location>
</feature>
<dbReference type="PANTHER" id="PTHR23138:SF142">
    <property type="entry name" value="RAN-BINDING PROTEIN 3B-RELATED"/>
    <property type="match status" value="1"/>
</dbReference>
<dbReference type="InParanoid" id="A0A165KIT1"/>
<evidence type="ECO:0000313" key="6">
    <source>
        <dbReference type="Proteomes" id="UP000077266"/>
    </source>
</evidence>
<feature type="region of interest" description="Disordered" evidence="3">
    <location>
        <begin position="1"/>
        <end position="515"/>
    </location>
</feature>
<dbReference type="PANTHER" id="PTHR23138">
    <property type="entry name" value="RAN BINDING PROTEIN"/>
    <property type="match status" value="1"/>
</dbReference>
<feature type="compositionally biased region" description="Basic and acidic residues" evidence="3">
    <location>
        <begin position="255"/>
        <end position="266"/>
    </location>
</feature>
<gene>
    <name evidence="5" type="ORF">EXIGLDRAFT_833644</name>
</gene>
<dbReference type="GO" id="GO:0005634">
    <property type="term" value="C:nucleus"/>
    <property type="evidence" value="ECO:0007669"/>
    <property type="project" value="UniProtKB-SubCell"/>
</dbReference>
<protein>
    <recommendedName>
        <fullName evidence="4">RanBD1 domain-containing protein</fullName>
    </recommendedName>
</protein>
<dbReference type="SMART" id="SM00160">
    <property type="entry name" value="RanBD"/>
    <property type="match status" value="1"/>
</dbReference>
<dbReference type="AlphaFoldDB" id="A0A165KIT1"/>
<dbReference type="Pfam" id="PF00638">
    <property type="entry name" value="Ran_BP1"/>
    <property type="match status" value="1"/>
</dbReference>
<dbReference type="PROSITE" id="PS50196">
    <property type="entry name" value="RANBD1"/>
    <property type="match status" value="1"/>
</dbReference>
<evidence type="ECO:0000256" key="2">
    <source>
        <dbReference type="ARBA" id="ARBA00023242"/>
    </source>
</evidence>
<dbReference type="Gene3D" id="2.30.29.30">
    <property type="entry name" value="Pleckstrin-homology domain (PH domain)/Phosphotyrosine-binding domain (PTB)"/>
    <property type="match status" value="1"/>
</dbReference>
<feature type="compositionally biased region" description="Polar residues" evidence="3">
    <location>
        <begin position="354"/>
        <end position="400"/>
    </location>
</feature>
<feature type="compositionally biased region" description="Low complexity" evidence="3">
    <location>
        <begin position="443"/>
        <end position="454"/>
    </location>
</feature>
<feature type="compositionally biased region" description="Low complexity" evidence="3">
    <location>
        <begin position="401"/>
        <end position="415"/>
    </location>
</feature>
<dbReference type="OrthoDB" id="185618at2759"/>
<proteinExistence type="predicted"/>
<evidence type="ECO:0000313" key="5">
    <source>
        <dbReference type="EMBL" id="KZV96401.1"/>
    </source>
</evidence>
<feature type="compositionally biased region" description="Basic and acidic residues" evidence="3">
    <location>
        <begin position="131"/>
        <end position="155"/>
    </location>
</feature>
<accession>A0A165KIT1</accession>
<dbReference type="EMBL" id="KV425943">
    <property type="protein sequence ID" value="KZV96401.1"/>
    <property type="molecule type" value="Genomic_DNA"/>
</dbReference>
<dbReference type="SUPFAM" id="SSF50729">
    <property type="entry name" value="PH domain-like"/>
    <property type="match status" value="1"/>
</dbReference>
<organism evidence="5 6">
    <name type="scientific">Exidia glandulosa HHB12029</name>
    <dbReference type="NCBI Taxonomy" id="1314781"/>
    <lineage>
        <taxon>Eukaryota</taxon>
        <taxon>Fungi</taxon>
        <taxon>Dikarya</taxon>
        <taxon>Basidiomycota</taxon>
        <taxon>Agaricomycotina</taxon>
        <taxon>Agaricomycetes</taxon>
        <taxon>Auriculariales</taxon>
        <taxon>Exidiaceae</taxon>
        <taxon>Exidia</taxon>
    </lineage>
</organism>
<feature type="compositionally biased region" description="Pro residues" evidence="3">
    <location>
        <begin position="96"/>
        <end position="106"/>
    </location>
</feature>
<feature type="compositionally biased region" description="Polar residues" evidence="3">
    <location>
        <begin position="1"/>
        <end position="10"/>
    </location>
</feature>
<dbReference type="STRING" id="1314781.A0A165KIT1"/>
<feature type="compositionally biased region" description="Basic and acidic residues" evidence="3">
    <location>
        <begin position="301"/>
        <end position="316"/>
    </location>
</feature>
<evidence type="ECO:0000256" key="3">
    <source>
        <dbReference type="SAM" id="MobiDB-lite"/>
    </source>
</evidence>
<dbReference type="InterPro" id="IPR011993">
    <property type="entry name" value="PH-like_dom_sf"/>
</dbReference>
<evidence type="ECO:0000259" key="4">
    <source>
        <dbReference type="PROSITE" id="PS50196"/>
    </source>
</evidence>
<name>A0A165KIT1_EXIGL</name>
<sequence>MSASQRTSPQPDAEGPVETTTPLPPSPTMTTLDDVPAADGPVLGSKRQREVSLEPSTPKPDDVDADPMDGPRERRAPATKRNRMQTIGDDDEPQPRVSPPRSPPHSPVSLSSSPRHESNLRHMNRGVRKLNMREGSRARRTGTRDSRSSRERDNRSSGSGSPRLEDDEEMTNGEPALASGRQSPARGEDGAPSAASATDDALPAESPKAHVLPTPPNEEEQQQMDEDRTSPKDVPAAAPESDDAAVPVPGDACEDADKAEPMEHEATAPLSATDAPPTDKDAPAAMHADAEKPLVASASIESRKRPHSEEVEEVGRPRSPPPPRAASPAKASFGFSAFSTNPMQLKASEPSIWGDSNKSSAFKSPSFGGSNETKPSGFSAWASPSGTSPFASASSAAVNNKFTSTFTYKSTSPSPFVMPKPVQEKSEKPVSSGRQIQGGGFGAFSSANAARFGSPLPKTRALTPDGSTSSSQERKKNGSPNGTSESGDEEDSTAFSSRLAEAGAETGDEDNEKKLNLTEQEVMTGEEEETTVHQTRAKLFVMEQSNSWKERGTGMLKLNVRKSDRSAARIVMRAEGVYRVILNEPLFSGMNFSVSETVRTVTFGGAPQADGRITLYTLRFSNAKIAKEVKEVLAAHVPCKKTEDTTITPPPEETEEV</sequence>
<evidence type="ECO:0000256" key="1">
    <source>
        <dbReference type="ARBA" id="ARBA00004123"/>
    </source>
</evidence>